<reference evidence="2 3" key="1">
    <citation type="journal article" date="2015" name="Front. Microbiol.">
        <title>Genetic determinants of heat resistance in Escherichia coli.</title>
        <authorList>
            <person name="Mercer R.G."/>
            <person name="Zheng J."/>
            <person name="Garcia-Hernandez R."/>
            <person name="Ruan L."/>
            <person name="Ganzle M.G."/>
            <person name="McMullen L.M."/>
        </authorList>
    </citation>
    <scope>NUCLEOTIDE SEQUENCE [LARGE SCALE GENOMIC DNA]</scope>
    <source>
        <strain evidence="2 3">AW1.3</strain>
    </source>
</reference>
<evidence type="ECO:0000313" key="1">
    <source>
        <dbReference type="EMBL" id="ASF80825.1"/>
    </source>
</evidence>
<dbReference type="RefSeq" id="WP_021553334.1">
    <property type="nucleotide sequence ID" value="NZ_AP018397.1"/>
</dbReference>
<gene>
    <name evidence="2" type="ORF">ACU57_27130</name>
</gene>
<name>A0A0P7MS53_ECOLX</name>
<keyword evidence="1" id="KW-0614">Plasmid</keyword>
<dbReference type="EMBL" id="KY887595">
    <property type="protein sequence ID" value="ASF80825.1"/>
    <property type="molecule type" value="Genomic_DNA"/>
</dbReference>
<proteinExistence type="predicted"/>
<evidence type="ECO:0000313" key="3">
    <source>
        <dbReference type="Proteomes" id="UP000050556"/>
    </source>
</evidence>
<evidence type="ECO:0000313" key="2">
    <source>
        <dbReference type="EMBL" id="KPO03265.1"/>
    </source>
</evidence>
<geneLocation type="plasmid" evidence="1">
    <name>pEc78</name>
</geneLocation>
<dbReference type="Proteomes" id="UP000050556">
    <property type="component" value="Unassembled WGS sequence"/>
</dbReference>
<dbReference type="EMBL" id="LDYI01000182">
    <property type="protein sequence ID" value="KPO03265.1"/>
    <property type="molecule type" value="Genomic_DNA"/>
</dbReference>
<reference evidence="1" key="2">
    <citation type="submission" date="2017-04" db="EMBL/GenBank/DDBJ databases">
        <title>Characterization of IncA/C2 plasmids, encoding IMP-like metallo-beta-lactamases, recovered from silver gulls in Australia.</title>
        <authorList>
            <person name="Papagiannitsis C.C."/>
            <person name="Dolejska M."/>
        </authorList>
    </citation>
    <scope>NUCLEOTIDE SEQUENCE</scope>
    <source>
        <strain evidence="1">Ec78</strain>
        <plasmid evidence="1">pEc78</plasmid>
    </source>
</reference>
<protein>
    <submittedName>
        <fullName evidence="2">Uncharacterized protein</fullName>
    </submittedName>
</protein>
<accession>A0A0P7MS53</accession>
<organism evidence="2 3">
    <name type="scientific">Escherichia coli</name>
    <dbReference type="NCBI Taxonomy" id="562"/>
    <lineage>
        <taxon>Bacteria</taxon>
        <taxon>Pseudomonadati</taxon>
        <taxon>Pseudomonadota</taxon>
        <taxon>Gammaproteobacteria</taxon>
        <taxon>Enterobacterales</taxon>
        <taxon>Enterobacteriaceae</taxon>
        <taxon>Escherichia</taxon>
    </lineage>
</organism>
<dbReference type="PATRIC" id="fig|562.7813.peg.2444"/>
<sequence>MKKVKLSPKQQHQLDVELINTKPKSRTEAKAQLAAKLRISKRKDKGRKGFKGGKVGAKQSLDRANALRFGEGIVESIDTNRISDSNKRWRGRTAD</sequence>
<dbReference type="AlphaFoldDB" id="A0A0P7MS53"/>